<dbReference type="OrthoDB" id="9135112at2"/>
<evidence type="ECO:0000313" key="3">
    <source>
        <dbReference type="Proteomes" id="UP000384354"/>
    </source>
</evidence>
<proteinExistence type="predicted"/>
<gene>
    <name evidence="2" type="ORF">PCE31106_03221</name>
</gene>
<sequence length="210" mass="23489">MTNIKQSKPQVDEVLMQFAAEQSLPTAAQLHRYIEAFPQFKEELVEFAASLVEDEFHDKPVETQASEAAAQLAVSHFHNFRYEFAKKGASVPSAKAENPISRLSRGEFGRLVERLQLPKQVVTKLRDRQIRYATIPGRLIGELASALEVTRDIVTAHLLASPQMARLTTSSLSQGEPRETRQESFAEALTSANLSTEEVSEVMNRFSDET</sequence>
<dbReference type="AlphaFoldDB" id="A0A5E4WIC2"/>
<name>A0A5E4WIC2_9BURK</name>
<reference evidence="2 3" key="1">
    <citation type="submission" date="2019-08" db="EMBL/GenBank/DDBJ databases">
        <authorList>
            <person name="Peeters C."/>
        </authorList>
    </citation>
    <scope>NUCLEOTIDE SEQUENCE [LARGE SCALE GENOMIC DNA]</scope>
    <source>
        <strain evidence="2 3">LMG 31106</strain>
    </source>
</reference>
<protein>
    <submittedName>
        <fullName evidence="2">Uncharacterized protein</fullName>
    </submittedName>
</protein>
<organism evidence="2 3">
    <name type="scientific">Pandoraea cepalis</name>
    <dbReference type="NCBI Taxonomy" id="2508294"/>
    <lineage>
        <taxon>Bacteria</taxon>
        <taxon>Pseudomonadati</taxon>
        <taxon>Pseudomonadota</taxon>
        <taxon>Betaproteobacteria</taxon>
        <taxon>Burkholderiales</taxon>
        <taxon>Burkholderiaceae</taxon>
        <taxon>Pandoraea</taxon>
    </lineage>
</organism>
<dbReference type="Proteomes" id="UP000384354">
    <property type="component" value="Unassembled WGS sequence"/>
</dbReference>
<dbReference type="RefSeq" id="WP_150563962.1">
    <property type="nucleotide sequence ID" value="NZ_CABPSL010000013.1"/>
</dbReference>
<evidence type="ECO:0000256" key="1">
    <source>
        <dbReference type="SAM" id="MobiDB-lite"/>
    </source>
</evidence>
<dbReference type="EMBL" id="CABPSL010000013">
    <property type="protein sequence ID" value="VVE22805.1"/>
    <property type="molecule type" value="Genomic_DNA"/>
</dbReference>
<evidence type="ECO:0000313" key="2">
    <source>
        <dbReference type="EMBL" id="VVE22805.1"/>
    </source>
</evidence>
<accession>A0A5E4WIC2</accession>
<feature type="region of interest" description="Disordered" evidence="1">
    <location>
        <begin position="167"/>
        <end position="189"/>
    </location>
</feature>